<keyword evidence="6" id="KW-0963">Cytoplasm</keyword>
<dbReference type="GO" id="GO:0045746">
    <property type="term" value="P:negative regulation of Notch signaling pathway"/>
    <property type="evidence" value="ECO:0007669"/>
    <property type="project" value="TreeGrafter"/>
</dbReference>
<comment type="function">
    <text evidence="10">Tubulin-binding protein that acts as a negative regulator of Notch signaling pathway. Shuttles between the cytoplasm and the nucleus and mediates the nuclear export of RBPJ/RBPSUH, thereby preventing the interaction between RBPJ/RBPSUH and NICD product of Notch proteins (Notch intracellular domain), leading to down-regulate Notch-mediated transcription. May play a role in neurogenesis.</text>
</comment>
<keyword evidence="14" id="KW-1185">Reference proteome</keyword>
<protein>
    <recommendedName>
        <fullName evidence="5">RBPJ-interacting and tubulin-associated protein 1</fullName>
    </recommendedName>
    <alternativeName>
        <fullName evidence="11">RBPJ-interacting and tubulin-associated protein</fullName>
    </alternativeName>
</protein>
<evidence type="ECO:0000256" key="5">
    <source>
        <dbReference type="ARBA" id="ARBA00014447"/>
    </source>
</evidence>
<dbReference type="GO" id="GO:0005634">
    <property type="term" value="C:nucleus"/>
    <property type="evidence" value="ECO:0007669"/>
    <property type="project" value="UniProtKB-SubCell"/>
</dbReference>
<dbReference type="GO" id="GO:0015631">
    <property type="term" value="F:tubulin binding"/>
    <property type="evidence" value="ECO:0007669"/>
    <property type="project" value="InterPro"/>
</dbReference>
<evidence type="ECO:0000256" key="9">
    <source>
        <dbReference type="ARBA" id="ARBA00023242"/>
    </source>
</evidence>
<feature type="compositionally biased region" description="Polar residues" evidence="12">
    <location>
        <begin position="102"/>
        <end position="114"/>
    </location>
</feature>
<evidence type="ECO:0000313" key="14">
    <source>
        <dbReference type="Proteomes" id="UP000005408"/>
    </source>
</evidence>
<sequence length="224" mass="25643">MLTELDLPFVHDVSVAKVPILSIYYTRKMTDTFVITGTRPPSSTGSRPRSGYRKVSNTAEVDETLFRSHNFTQHHDSPRNDFSLQSKTPKDKKRGPPLIWAPSSTDPKPSNYHNIKSRINHSHESQKYRFHNHKPTFVDETLFGPKLEEPSFEAPWAEKKKKPTPLHWSPPEFSTRQMTQASSVIEPYSLDGRPPSRQGRRPASTRTRPCTVESVSSAKSYWKP</sequence>
<dbReference type="AlphaFoldDB" id="A0A8W8N659"/>
<evidence type="ECO:0000256" key="6">
    <source>
        <dbReference type="ARBA" id="ARBA00022490"/>
    </source>
</evidence>
<feature type="region of interest" description="Disordered" evidence="12">
    <location>
        <begin position="69"/>
        <end position="115"/>
    </location>
</feature>
<accession>A0A8W8N659</accession>
<evidence type="ECO:0000256" key="1">
    <source>
        <dbReference type="ARBA" id="ARBA00004123"/>
    </source>
</evidence>
<dbReference type="GO" id="GO:0007219">
    <property type="term" value="P:Notch signaling pathway"/>
    <property type="evidence" value="ECO:0007669"/>
    <property type="project" value="UniProtKB-KW"/>
</dbReference>
<evidence type="ECO:0000256" key="11">
    <source>
        <dbReference type="ARBA" id="ARBA00031318"/>
    </source>
</evidence>
<comment type="subcellular location">
    <subcellularLocation>
        <location evidence="2">Cytoplasm</location>
    </subcellularLocation>
    <subcellularLocation>
        <location evidence="1">Nucleus</location>
    </subcellularLocation>
</comment>
<keyword evidence="8" id="KW-0914">Notch signaling pathway</keyword>
<comment type="subunit">
    <text evidence="4">Interacts with RBPJ/RBPSUH.</text>
</comment>
<evidence type="ECO:0000256" key="12">
    <source>
        <dbReference type="SAM" id="MobiDB-lite"/>
    </source>
</evidence>
<dbReference type="GO" id="GO:0007399">
    <property type="term" value="P:nervous system development"/>
    <property type="evidence" value="ECO:0007669"/>
    <property type="project" value="UniProtKB-KW"/>
</dbReference>
<keyword evidence="7" id="KW-0524">Neurogenesis</keyword>
<evidence type="ECO:0000256" key="2">
    <source>
        <dbReference type="ARBA" id="ARBA00004496"/>
    </source>
</evidence>
<evidence type="ECO:0000256" key="7">
    <source>
        <dbReference type="ARBA" id="ARBA00022902"/>
    </source>
</evidence>
<dbReference type="GO" id="GO:0051168">
    <property type="term" value="P:nuclear export"/>
    <property type="evidence" value="ECO:0007669"/>
    <property type="project" value="InterPro"/>
</dbReference>
<evidence type="ECO:0000256" key="10">
    <source>
        <dbReference type="ARBA" id="ARBA00024957"/>
    </source>
</evidence>
<dbReference type="PANTHER" id="PTHR34917:SF1">
    <property type="entry name" value="RBPJ-INTERACTING AND TUBULIN-ASSOCIATED PROTEIN 1"/>
    <property type="match status" value="1"/>
</dbReference>
<name>A0A8W8N659_MAGGI</name>
<dbReference type="Proteomes" id="UP000005408">
    <property type="component" value="Unassembled WGS sequence"/>
</dbReference>
<evidence type="ECO:0000256" key="8">
    <source>
        <dbReference type="ARBA" id="ARBA00022976"/>
    </source>
</evidence>
<dbReference type="InterPro" id="IPR031418">
    <property type="entry name" value="RITA1"/>
</dbReference>
<reference evidence="13" key="1">
    <citation type="submission" date="2022-08" db="UniProtKB">
        <authorList>
            <consortium name="EnsemblMetazoa"/>
        </authorList>
    </citation>
    <scope>IDENTIFICATION</scope>
    <source>
        <strain evidence="13">05x7-T-G4-1.051#20</strain>
    </source>
</reference>
<organism evidence="13 14">
    <name type="scientific">Magallana gigas</name>
    <name type="common">Pacific oyster</name>
    <name type="synonym">Crassostrea gigas</name>
    <dbReference type="NCBI Taxonomy" id="29159"/>
    <lineage>
        <taxon>Eukaryota</taxon>
        <taxon>Metazoa</taxon>
        <taxon>Spiralia</taxon>
        <taxon>Lophotrochozoa</taxon>
        <taxon>Mollusca</taxon>
        <taxon>Bivalvia</taxon>
        <taxon>Autobranchia</taxon>
        <taxon>Pteriomorphia</taxon>
        <taxon>Ostreida</taxon>
        <taxon>Ostreoidea</taxon>
        <taxon>Ostreidae</taxon>
        <taxon>Magallana</taxon>
    </lineage>
</organism>
<evidence type="ECO:0000256" key="3">
    <source>
        <dbReference type="ARBA" id="ARBA00010906"/>
    </source>
</evidence>
<evidence type="ECO:0000313" key="13">
    <source>
        <dbReference type="EnsemblMetazoa" id="G4510.1:cds"/>
    </source>
</evidence>
<proteinExistence type="inferred from homology"/>
<feature type="region of interest" description="Disordered" evidence="12">
    <location>
        <begin position="154"/>
        <end position="224"/>
    </location>
</feature>
<dbReference type="PANTHER" id="PTHR34917">
    <property type="entry name" value="RBPJ-INTERACTING AND TUBULIN-ASSOCIATED PROTEIN 1"/>
    <property type="match status" value="1"/>
</dbReference>
<feature type="compositionally biased region" description="Low complexity" evidence="12">
    <location>
        <begin position="36"/>
        <end position="49"/>
    </location>
</feature>
<feature type="region of interest" description="Disordered" evidence="12">
    <location>
        <begin position="35"/>
        <end position="55"/>
    </location>
</feature>
<dbReference type="GO" id="GO:0005737">
    <property type="term" value="C:cytoplasm"/>
    <property type="evidence" value="ECO:0007669"/>
    <property type="project" value="UniProtKB-SubCell"/>
</dbReference>
<dbReference type="Pfam" id="PF17066">
    <property type="entry name" value="RITA"/>
    <property type="match status" value="1"/>
</dbReference>
<feature type="compositionally biased region" description="Polar residues" evidence="12">
    <location>
        <begin position="172"/>
        <end position="183"/>
    </location>
</feature>
<feature type="compositionally biased region" description="Polar residues" evidence="12">
    <location>
        <begin position="204"/>
        <end position="224"/>
    </location>
</feature>
<keyword evidence="9" id="KW-0539">Nucleus</keyword>
<comment type="similarity">
    <text evidence="3">Belongs to the RITA family.</text>
</comment>
<dbReference type="EnsemblMetazoa" id="G4510.1">
    <property type="protein sequence ID" value="G4510.1:cds"/>
    <property type="gene ID" value="G4510"/>
</dbReference>
<evidence type="ECO:0000256" key="4">
    <source>
        <dbReference type="ARBA" id="ARBA00011667"/>
    </source>
</evidence>